<dbReference type="OrthoDB" id="5678116at2"/>
<keyword evidence="1" id="KW-0812">Transmembrane</keyword>
<keyword evidence="1" id="KW-1133">Transmembrane helix</keyword>
<keyword evidence="1" id="KW-0472">Membrane</keyword>
<evidence type="ECO:0000313" key="2">
    <source>
        <dbReference type="EMBL" id="QKY72758.1"/>
    </source>
</evidence>
<proteinExistence type="predicted"/>
<reference evidence="3" key="2">
    <citation type="submission" date="2021-03" db="EMBL/GenBank/DDBJ databases">
        <title>Characterization of a novel Integrative Conjugative Element in Glaesserella parasuis.</title>
        <authorList>
            <person name="Hu G."/>
            <person name="Sun H."/>
        </authorList>
    </citation>
    <scope>NUCLEOTIDE SEQUENCE</scope>
    <source>
        <strain evidence="3">GHP1807</strain>
    </source>
</reference>
<dbReference type="AlphaFoldDB" id="A0A084EZA9"/>
<dbReference type="Proteomes" id="UP001222296">
    <property type="component" value="Chromosome"/>
</dbReference>
<dbReference type="Proteomes" id="UP000662736">
    <property type="component" value="Chromosome"/>
</dbReference>
<dbReference type="GeneID" id="66619393"/>
<name>A0A084EZA9_GLAPU</name>
<feature type="transmembrane region" description="Helical" evidence="1">
    <location>
        <begin position="87"/>
        <end position="111"/>
    </location>
</feature>
<gene>
    <name evidence="2" type="ORF">FLK62_05490</name>
    <name evidence="3" type="ORF">J1G54_07300</name>
    <name evidence="4" type="ORF">QBL01_05160</name>
</gene>
<protein>
    <submittedName>
        <fullName evidence="2">Uncharacterized protein</fullName>
    </submittedName>
</protein>
<dbReference type="EMBL" id="CP121769">
    <property type="protein sequence ID" value="WGE10965.1"/>
    <property type="molecule type" value="Genomic_DNA"/>
</dbReference>
<organism evidence="2 5">
    <name type="scientific">Glaesserella parasuis</name>
    <name type="common">Haemophilus parasuis</name>
    <dbReference type="NCBI Taxonomy" id="738"/>
    <lineage>
        <taxon>Bacteria</taxon>
        <taxon>Pseudomonadati</taxon>
        <taxon>Pseudomonadota</taxon>
        <taxon>Gammaproteobacteria</taxon>
        <taxon>Pasteurellales</taxon>
        <taxon>Pasteurellaceae</taxon>
        <taxon>Glaesserella</taxon>
    </lineage>
</organism>
<evidence type="ECO:0000313" key="3">
    <source>
        <dbReference type="EMBL" id="QSX16192.1"/>
    </source>
</evidence>
<dbReference type="RefSeq" id="WP_021112514.1">
    <property type="nucleotide sequence ID" value="NZ_CP041334.1"/>
</dbReference>
<reference evidence="2 5" key="1">
    <citation type="submission" date="2019-06" db="EMBL/GenBank/DDBJ databases">
        <title>Complete genome sequence of Haemophilus parasuis HPS412.</title>
        <authorList>
            <person name="Yang S."/>
            <person name="Huang C."/>
        </authorList>
    </citation>
    <scope>NUCLEOTIDE SEQUENCE [LARGE SCALE GENOMIC DNA]</scope>
    <source>
        <strain evidence="2 5">HPS412</strain>
    </source>
</reference>
<dbReference type="EMBL" id="CP041334">
    <property type="protein sequence ID" value="QKY72758.1"/>
    <property type="molecule type" value="Genomic_DNA"/>
</dbReference>
<evidence type="ECO:0000313" key="4">
    <source>
        <dbReference type="EMBL" id="WGE10965.1"/>
    </source>
</evidence>
<evidence type="ECO:0000313" key="5">
    <source>
        <dbReference type="Proteomes" id="UP000509790"/>
    </source>
</evidence>
<accession>A0A084EZA9</accession>
<sequence length="112" mass="12799">MSNSHDIGAFEPFAPKSTSIFNKFGNKLGSVFVSAKKAVTKKYIEVTKGINERIEAEDERIQAEIFAHLEEQAEEFEQETRRLKKRWFFVSSLLIVLSFIGGAVSTFFYVIK</sequence>
<reference evidence="4" key="3">
    <citation type="submission" date="2023-04" db="EMBL/GenBank/DDBJ databases">
        <title>Molecular characterization of the Integrative and Conjugative elements harboring multidrug-resistance gene from Glaesserella (Haemophilus) parasuis.</title>
        <authorList>
            <person name="Che Y."/>
            <person name="Zhou L."/>
        </authorList>
    </citation>
    <scope>NUCLEOTIDE SEQUENCE</scope>
    <source>
        <strain evidence="4">Z44</strain>
    </source>
</reference>
<dbReference type="EMBL" id="CP071491">
    <property type="protein sequence ID" value="QSX16192.1"/>
    <property type="molecule type" value="Genomic_DNA"/>
</dbReference>
<dbReference type="Proteomes" id="UP000509790">
    <property type="component" value="Chromosome"/>
</dbReference>
<evidence type="ECO:0000256" key="1">
    <source>
        <dbReference type="SAM" id="Phobius"/>
    </source>
</evidence>